<dbReference type="EC" id="3.6.1.7" evidence="1"/>
<comment type="catalytic activity">
    <reaction evidence="1">
        <text>an acyl phosphate + H2O = a carboxylate + phosphate + H(+)</text>
        <dbReference type="Rhea" id="RHEA:14965"/>
        <dbReference type="ChEBI" id="CHEBI:15377"/>
        <dbReference type="ChEBI" id="CHEBI:15378"/>
        <dbReference type="ChEBI" id="CHEBI:29067"/>
        <dbReference type="ChEBI" id="CHEBI:43474"/>
        <dbReference type="ChEBI" id="CHEBI:59918"/>
        <dbReference type="EC" id="3.6.1.7"/>
    </reaction>
</comment>
<feature type="active site" evidence="1">
    <location>
        <position position="71"/>
    </location>
</feature>
<feature type="active site" evidence="1">
    <location>
        <position position="53"/>
    </location>
</feature>
<dbReference type="PROSITE" id="PS00151">
    <property type="entry name" value="ACYLPHOSPHATASE_2"/>
    <property type="match status" value="1"/>
</dbReference>
<dbReference type="Proteomes" id="UP000254937">
    <property type="component" value="Unassembled WGS sequence"/>
</dbReference>
<dbReference type="GO" id="GO:0003998">
    <property type="term" value="F:acylphosphatase activity"/>
    <property type="evidence" value="ECO:0007669"/>
    <property type="project" value="UniProtKB-EC"/>
</dbReference>
<sequence>MASQRIAFKVSGTVQGKFTSMLLKQQPGGIPVIIPGLLHAGDALLAKHAAIYRDFTQKRATQYDVKGWVKNTHCGRVEGEAQGTEDSLQKFLKDINNGPRHAHVVKLEKKEIAPKDGEVEFGFMKTSESGLRSLNSFLFLCHKSQLANSDVLILAPPTNLVLRNHRKAKPGSS</sequence>
<evidence type="ECO:0000256" key="1">
    <source>
        <dbReference type="PROSITE-ProRule" id="PRU00520"/>
    </source>
</evidence>
<comment type="similarity">
    <text evidence="2">Belongs to the acylphosphatase family.</text>
</comment>
<dbReference type="Gene3D" id="3.30.70.100">
    <property type="match status" value="1"/>
</dbReference>
<accession>A0A370P9M3</accession>
<dbReference type="PANTHER" id="PTHR47268">
    <property type="entry name" value="ACYLPHOSPHATASE"/>
    <property type="match status" value="1"/>
</dbReference>
<protein>
    <recommendedName>
        <fullName evidence="1">acylphosphatase</fullName>
        <ecNumber evidence="1">3.6.1.7</ecNumber>
    </recommendedName>
</protein>
<dbReference type="SUPFAM" id="SSF54975">
    <property type="entry name" value="Acylphosphatase/BLUF domain-like"/>
    <property type="match status" value="1"/>
</dbReference>
<keyword evidence="5" id="KW-1185">Reference proteome</keyword>
<dbReference type="InterPro" id="IPR036046">
    <property type="entry name" value="Acylphosphatase-like_dom_sf"/>
</dbReference>
<evidence type="ECO:0000313" key="4">
    <source>
        <dbReference type="EMBL" id="RDK38862.1"/>
    </source>
</evidence>
<dbReference type="AlphaFoldDB" id="A0A370P9M3"/>
<evidence type="ECO:0000256" key="2">
    <source>
        <dbReference type="RuleBase" id="RU004168"/>
    </source>
</evidence>
<dbReference type="InterPro" id="IPR020456">
    <property type="entry name" value="Acylphosphatase"/>
</dbReference>
<dbReference type="PROSITE" id="PS51160">
    <property type="entry name" value="ACYLPHOSPHATASE_3"/>
    <property type="match status" value="1"/>
</dbReference>
<organism evidence="4 5">
    <name type="scientific">Aspergillus phoenicis ATCC 13157</name>
    <dbReference type="NCBI Taxonomy" id="1353007"/>
    <lineage>
        <taxon>Eukaryota</taxon>
        <taxon>Fungi</taxon>
        <taxon>Dikarya</taxon>
        <taxon>Ascomycota</taxon>
        <taxon>Pezizomycotina</taxon>
        <taxon>Eurotiomycetes</taxon>
        <taxon>Eurotiomycetidae</taxon>
        <taxon>Eurotiales</taxon>
        <taxon>Aspergillaceae</taxon>
        <taxon>Aspergillus</taxon>
    </lineage>
</organism>
<dbReference type="InterPro" id="IPR017968">
    <property type="entry name" value="Acylphosphatase_CS"/>
</dbReference>
<dbReference type="EMBL" id="KZ851863">
    <property type="protein sequence ID" value="RDK38862.1"/>
    <property type="molecule type" value="Genomic_DNA"/>
</dbReference>
<evidence type="ECO:0000259" key="3">
    <source>
        <dbReference type="PROSITE" id="PS51160"/>
    </source>
</evidence>
<dbReference type="Pfam" id="PF00708">
    <property type="entry name" value="Acylphosphatase"/>
    <property type="match status" value="1"/>
</dbReference>
<dbReference type="PANTHER" id="PTHR47268:SF4">
    <property type="entry name" value="ACYLPHOSPHATASE"/>
    <property type="match status" value="1"/>
</dbReference>
<name>A0A370P9M3_ASPPH</name>
<dbReference type="InterPro" id="IPR001792">
    <property type="entry name" value="Acylphosphatase-like_dom"/>
</dbReference>
<proteinExistence type="inferred from homology"/>
<evidence type="ECO:0000313" key="5">
    <source>
        <dbReference type="Proteomes" id="UP000254937"/>
    </source>
</evidence>
<gene>
    <name evidence="4" type="ORF">M752DRAFT_269451</name>
</gene>
<feature type="domain" description="Acylphosphatase-like" evidence="3">
    <location>
        <begin position="5"/>
        <end position="125"/>
    </location>
</feature>
<keyword evidence="1" id="KW-0378">Hydrolase</keyword>
<reference evidence="4 5" key="1">
    <citation type="submission" date="2018-07" db="EMBL/GenBank/DDBJ databases">
        <title>Section-level genome sequencing of Aspergillus section Nigri to investigate inter- and intra-species variation.</title>
        <authorList>
            <consortium name="DOE Joint Genome Institute"/>
            <person name="Vesth T.C."/>
            <person name="Nybo J.L."/>
            <person name="Theobald S."/>
            <person name="Frisvad J.C."/>
            <person name="Larsen T.O."/>
            <person name="Nielsen K.F."/>
            <person name="Hoof J.B."/>
            <person name="Brandl J."/>
            <person name="Salamov A."/>
            <person name="Riley R."/>
            <person name="Gladden J.M."/>
            <person name="Phatale P."/>
            <person name="Nielsen M.T."/>
            <person name="Lyhne E.K."/>
            <person name="Kogle M.E."/>
            <person name="Strasser K."/>
            <person name="McDonnell E."/>
            <person name="Barry K."/>
            <person name="Clum A."/>
            <person name="Chen C."/>
            <person name="Nolan M."/>
            <person name="Sandor L."/>
            <person name="Kuo A."/>
            <person name="Lipzen A."/>
            <person name="Hainaut M."/>
            <person name="Drula E."/>
            <person name="Tsang A."/>
            <person name="Magnuson J.K."/>
            <person name="Henrissat B."/>
            <person name="Wiebenga A."/>
            <person name="Simmons B.A."/>
            <person name="Makela M.R."/>
            <person name="De vries R.P."/>
            <person name="Grigoriev I.V."/>
            <person name="Mortensen U.H."/>
            <person name="Baker S.E."/>
            <person name="Andersen M.R."/>
        </authorList>
    </citation>
    <scope>NUCLEOTIDE SEQUENCE [LARGE SCALE GENOMIC DNA]</scope>
    <source>
        <strain evidence="4 5">ATCC 13157</strain>
    </source>
</reference>